<evidence type="ECO:0000313" key="3">
    <source>
        <dbReference type="Proteomes" id="UP000499080"/>
    </source>
</evidence>
<dbReference type="EMBL" id="BGPR01042690">
    <property type="protein sequence ID" value="GBO19199.1"/>
    <property type="molecule type" value="Genomic_DNA"/>
</dbReference>
<evidence type="ECO:0000313" key="2">
    <source>
        <dbReference type="EMBL" id="GBO19202.1"/>
    </source>
</evidence>
<keyword evidence="3" id="KW-1185">Reference proteome</keyword>
<gene>
    <name evidence="1" type="ORF">AVEN_102186_1</name>
    <name evidence="2" type="ORF">AVEN_179088_1</name>
</gene>
<accession>A0A4Y2V1U7</accession>
<reference evidence="1 3" key="1">
    <citation type="journal article" date="2019" name="Sci. Rep.">
        <title>Orb-weaving spider Araneus ventricosus genome elucidates the spidroin gene catalogue.</title>
        <authorList>
            <person name="Kono N."/>
            <person name="Nakamura H."/>
            <person name="Ohtoshi R."/>
            <person name="Moran D.A.P."/>
            <person name="Shinohara A."/>
            <person name="Yoshida Y."/>
            <person name="Fujiwara M."/>
            <person name="Mori M."/>
            <person name="Tomita M."/>
            <person name="Arakawa K."/>
        </authorList>
    </citation>
    <scope>NUCLEOTIDE SEQUENCE [LARGE SCALE GENOMIC DNA]</scope>
</reference>
<evidence type="ECO:0000313" key="1">
    <source>
        <dbReference type="EMBL" id="GBO19199.1"/>
    </source>
</evidence>
<organism evidence="1 3">
    <name type="scientific">Araneus ventricosus</name>
    <name type="common">Orbweaver spider</name>
    <name type="synonym">Epeira ventricosa</name>
    <dbReference type="NCBI Taxonomy" id="182803"/>
    <lineage>
        <taxon>Eukaryota</taxon>
        <taxon>Metazoa</taxon>
        <taxon>Ecdysozoa</taxon>
        <taxon>Arthropoda</taxon>
        <taxon>Chelicerata</taxon>
        <taxon>Arachnida</taxon>
        <taxon>Araneae</taxon>
        <taxon>Araneomorphae</taxon>
        <taxon>Entelegynae</taxon>
        <taxon>Araneoidea</taxon>
        <taxon>Araneidae</taxon>
        <taxon>Araneus</taxon>
    </lineage>
</organism>
<dbReference type="AlphaFoldDB" id="A0A4Y2V1U7"/>
<name>A0A4Y2V1U7_ARAVE</name>
<proteinExistence type="predicted"/>
<dbReference type="EMBL" id="BGPR01042691">
    <property type="protein sequence ID" value="GBO19202.1"/>
    <property type="molecule type" value="Genomic_DNA"/>
</dbReference>
<comment type="caution">
    <text evidence="1">The sequence shown here is derived from an EMBL/GenBank/DDBJ whole genome shotgun (WGS) entry which is preliminary data.</text>
</comment>
<dbReference type="Proteomes" id="UP000499080">
    <property type="component" value="Unassembled WGS sequence"/>
</dbReference>
<protein>
    <recommendedName>
        <fullName evidence="4">Peptidase A2 domain-containing protein</fullName>
    </recommendedName>
</protein>
<evidence type="ECO:0008006" key="4">
    <source>
        <dbReference type="Google" id="ProtNLM"/>
    </source>
</evidence>
<sequence length="189" mass="21611">MSEIEEFEEKYLEAMGKLQTRLENVNMPMQMNNADNSMSVNNIFKDEIAFLFLSHKVAVYDSSVLCYFWRGRHHSSIHDSEFQKESVSDFRVDRNTKVLSNLTAIEKPTQESPTFSVNTSSPAAVKFYTLPPTAKVKIANQSGQEVSPRVLLDSGAAGSFIIERCTNEMRSQKRKISYLRIGEHESWFN</sequence>